<dbReference type="PANTHER" id="PTHR22932">
    <property type="entry name" value="TELOMERASE-BINDING PROTEIN P23 HSP90 CO-CHAPERONE"/>
    <property type="match status" value="1"/>
</dbReference>
<dbReference type="GO" id="GO:0051131">
    <property type="term" value="P:chaperone-mediated protein complex assembly"/>
    <property type="evidence" value="ECO:0007669"/>
    <property type="project" value="TreeGrafter"/>
</dbReference>
<dbReference type="FunFam" id="2.60.40.790:FF:000013">
    <property type="entry name" value="Very-long-chain (3R)-3-hydroxyacyl-CoA dehydratase"/>
    <property type="match status" value="1"/>
</dbReference>
<gene>
    <name evidence="3" type="ORF">L228DRAFT_197330</name>
</gene>
<dbReference type="SUPFAM" id="SSF49764">
    <property type="entry name" value="HSP20-like chaperones"/>
    <property type="match status" value="1"/>
</dbReference>
<dbReference type="STRING" id="1328760.A0A164ZTR6"/>
<dbReference type="Gene3D" id="2.60.40.790">
    <property type="match status" value="1"/>
</dbReference>
<dbReference type="GO" id="GO:0006457">
    <property type="term" value="P:protein folding"/>
    <property type="evidence" value="ECO:0007669"/>
    <property type="project" value="TreeGrafter"/>
</dbReference>
<dbReference type="CDD" id="cd06465">
    <property type="entry name" value="p23_hB-ind1_like"/>
    <property type="match status" value="1"/>
</dbReference>
<dbReference type="OrthoDB" id="1564555at2759"/>
<organism evidence="3 4">
    <name type="scientific">Xylona heveae (strain CBS 132557 / TC161)</name>
    <dbReference type="NCBI Taxonomy" id="1328760"/>
    <lineage>
        <taxon>Eukaryota</taxon>
        <taxon>Fungi</taxon>
        <taxon>Dikarya</taxon>
        <taxon>Ascomycota</taxon>
        <taxon>Pezizomycotina</taxon>
        <taxon>Xylonomycetes</taxon>
        <taxon>Xylonales</taxon>
        <taxon>Xylonaceae</taxon>
        <taxon>Xylona</taxon>
    </lineage>
</organism>
<reference evidence="3 4" key="1">
    <citation type="journal article" date="2016" name="Fungal Biol.">
        <title>The genome of Xylona heveae provides a window into fungal endophytism.</title>
        <authorList>
            <person name="Gazis R."/>
            <person name="Kuo A."/>
            <person name="Riley R."/>
            <person name="LaButti K."/>
            <person name="Lipzen A."/>
            <person name="Lin J."/>
            <person name="Amirebrahimi M."/>
            <person name="Hesse C.N."/>
            <person name="Spatafora J.W."/>
            <person name="Henrissat B."/>
            <person name="Hainaut M."/>
            <person name="Grigoriev I.V."/>
            <person name="Hibbett D.S."/>
        </authorList>
    </citation>
    <scope>NUCLEOTIDE SEQUENCE [LARGE SCALE GENOMIC DNA]</scope>
    <source>
        <strain evidence="3 4">TC161</strain>
    </source>
</reference>
<evidence type="ECO:0000256" key="1">
    <source>
        <dbReference type="ARBA" id="ARBA00025733"/>
    </source>
</evidence>
<dbReference type="PANTHER" id="PTHR22932:SF1">
    <property type="entry name" value="CO-CHAPERONE PROTEIN DAF-41"/>
    <property type="match status" value="1"/>
</dbReference>
<dbReference type="FunCoup" id="A0A164ZTR6">
    <property type="interactions" value="1153"/>
</dbReference>
<dbReference type="RefSeq" id="XP_018185058.1">
    <property type="nucleotide sequence ID" value="XM_018329608.1"/>
</dbReference>
<feature type="non-terminal residue" evidence="3">
    <location>
        <position position="1"/>
    </location>
</feature>
<keyword evidence="4" id="KW-1185">Reference proteome</keyword>
<dbReference type="EMBL" id="KV407466">
    <property type="protein sequence ID" value="KZF19503.1"/>
    <property type="molecule type" value="Genomic_DNA"/>
</dbReference>
<dbReference type="InterPro" id="IPR008978">
    <property type="entry name" value="HSP20-like_chaperone"/>
</dbReference>
<sequence length="128" mass="14650">VLWAQRSSATDAEKNFIYLTISATDVPSGSLKLDLKPTSLSFTGHSDTKKVDYHVDLEFYGEIDVENSKVHHTGKNVEVILRKKELKSEYWPRLLKEARKLHFLKTDFDKWVDEDEQDAVPEEDLAGG</sequence>
<protein>
    <submittedName>
        <fullName evidence="3">HSP20-like chaperone</fullName>
    </submittedName>
</protein>
<dbReference type="Proteomes" id="UP000076632">
    <property type="component" value="Unassembled WGS sequence"/>
</dbReference>
<dbReference type="GO" id="GO:0051087">
    <property type="term" value="F:protein-folding chaperone binding"/>
    <property type="evidence" value="ECO:0007669"/>
    <property type="project" value="TreeGrafter"/>
</dbReference>
<proteinExistence type="inferred from homology"/>
<comment type="similarity">
    <text evidence="1">Belongs to the p23/wos2 family.</text>
</comment>
<evidence type="ECO:0000313" key="4">
    <source>
        <dbReference type="Proteomes" id="UP000076632"/>
    </source>
</evidence>
<dbReference type="GO" id="GO:0005634">
    <property type="term" value="C:nucleus"/>
    <property type="evidence" value="ECO:0007669"/>
    <property type="project" value="TreeGrafter"/>
</dbReference>
<dbReference type="GO" id="GO:0005829">
    <property type="term" value="C:cytosol"/>
    <property type="evidence" value="ECO:0007669"/>
    <property type="project" value="TreeGrafter"/>
</dbReference>
<dbReference type="OMA" id="IEHKVTD"/>
<accession>A0A164ZTR6</accession>
<dbReference type="GeneID" id="28894745"/>
<dbReference type="GO" id="GO:0051879">
    <property type="term" value="F:Hsp90 protein binding"/>
    <property type="evidence" value="ECO:0007669"/>
    <property type="project" value="InterPro"/>
</dbReference>
<dbReference type="InterPro" id="IPR007052">
    <property type="entry name" value="CS_dom"/>
</dbReference>
<dbReference type="AlphaFoldDB" id="A0A164ZTR6"/>
<name>A0A164ZTR6_XYLHT</name>
<dbReference type="Pfam" id="PF04969">
    <property type="entry name" value="CS"/>
    <property type="match status" value="1"/>
</dbReference>
<evidence type="ECO:0000259" key="2">
    <source>
        <dbReference type="PROSITE" id="PS51203"/>
    </source>
</evidence>
<dbReference type="PROSITE" id="PS51203">
    <property type="entry name" value="CS"/>
    <property type="match status" value="1"/>
</dbReference>
<dbReference type="InterPro" id="IPR045250">
    <property type="entry name" value="p23-like"/>
</dbReference>
<dbReference type="InParanoid" id="A0A164ZTR6"/>
<feature type="non-terminal residue" evidence="3">
    <location>
        <position position="128"/>
    </location>
</feature>
<feature type="domain" description="CS" evidence="2">
    <location>
        <begin position="1"/>
        <end position="95"/>
    </location>
</feature>
<evidence type="ECO:0000313" key="3">
    <source>
        <dbReference type="EMBL" id="KZF19503.1"/>
    </source>
</evidence>